<sequence>MAPSIRPARPDDADAMCAILNPLIAAGGSTAHRRPFDATRMLHHYLAPDELVSCVVAELDGRVVGFQSLVWADDPEDPLPEGWAVIASFVQRGLTGLGIGRAMFEATRVAAKAARVVAMDATIRADNPAGLRYYAAMGFDDWDLLSAVPLSDGTPVDRIRKRYDSI</sequence>
<evidence type="ECO:0000256" key="2">
    <source>
        <dbReference type="ARBA" id="ARBA00023315"/>
    </source>
</evidence>
<dbReference type="InterPro" id="IPR000182">
    <property type="entry name" value="GNAT_dom"/>
</dbReference>
<reference evidence="5 6" key="1">
    <citation type="submission" date="2017-03" db="EMBL/GenBank/DDBJ databases">
        <authorList>
            <person name="Afonso C.L."/>
            <person name="Miller P.J."/>
            <person name="Scott M.A."/>
            <person name="Spackman E."/>
            <person name="Goraichik I."/>
            <person name="Dimitrov K.M."/>
            <person name="Suarez D.L."/>
            <person name="Swayne D.E."/>
        </authorList>
    </citation>
    <scope>NUCLEOTIDE SEQUENCE [LARGE SCALE GENOMIC DNA]</scope>
    <source>
        <strain evidence="5 6">CECT 8367</strain>
    </source>
</reference>
<dbReference type="OrthoDB" id="5997585at2"/>
<evidence type="ECO:0000313" key="7">
    <source>
        <dbReference type="Proteomes" id="UP000240624"/>
    </source>
</evidence>
<dbReference type="Proteomes" id="UP000240624">
    <property type="component" value="Unassembled WGS sequence"/>
</dbReference>
<evidence type="ECO:0000256" key="1">
    <source>
        <dbReference type="ARBA" id="ARBA00022679"/>
    </source>
</evidence>
<dbReference type="PROSITE" id="PS51186">
    <property type="entry name" value="GNAT"/>
    <property type="match status" value="1"/>
</dbReference>
<organism evidence="5 6">
    <name type="scientific">Limimaricola soesokkakensis</name>
    <dbReference type="NCBI Taxonomy" id="1343159"/>
    <lineage>
        <taxon>Bacteria</taxon>
        <taxon>Pseudomonadati</taxon>
        <taxon>Pseudomonadota</taxon>
        <taxon>Alphaproteobacteria</taxon>
        <taxon>Rhodobacterales</taxon>
        <taxon>Paracoccaceae</taxon>
        <taxon>Limimaricola</taxon>
    </lineage>
</organism>
<dbReference type="InterPro" id="IPR050832">
    <property type="entry name" value="Bact_Acetyltransf"/>
</dbReference>
<evidence type="ECO:0000313" key="5">
    <source>
        <dbReference type="EMBL" id="SLN52374.1"/>
    </source>
</evidence>
<dbReference type="EMBL" id="FWFY01000007">
    <property type="protein sequence ID" value="SLN52374.1"/>
    <property type="molecule type" value="Genomic_DNA"/>
</dbReference>
<evidence type="ECO:0000259" key="3">
    <source>
        <dbReference type="PROSITE" id="PS51186"/>
    </source>
</evidence>
<keyword evidence="1 5" id="KW-0808">Transferase</keyword>
<dbReference type="RefSeq" id="WP_085896735.1">
    <property type="nucleotide sequence ID" value="NZ_FWFY01000007.1"/>
</dbReference>
<dbReference type="Pfam" id="PF00583">
    <property type="entry name" value="Acetyltransf_1"/>
    <property type="match status" value="1"/>
</dbReference>
<dbReference type="CDD" id="cd04301">
    <property type="entry name" value="NAT_SF"/>
    <property type="match status" value="1"/>
</dbReference>
<gene>
    <name evidence="4" type="ORF">CLV79_10814</name>
    <name evidence="5" type="ORF">LOS8367_02395</name>
</gene>
<dbReference type="Gene3D" id="3.40.630.30">
    <property type="match status" value="1"/>
</dbReference>
<dbReference type="GO" id="GO:0016747">
    <property type="term" value="F:acyltransferase activity, transferring groups other than amino-acyl groups"/>
    <property type="evidence" value="ECO:0007669"/>
    <property type="project" value="InterPro"/>
</dbReference>
<evidence type="ECO:0000313" key="4">
    <source>
        <dbReference type="EMBL" id="PSK84848.1"/>
    </source>
</evidence>
<protein>
    <submittedName>
        <fullName evidence="5">Acetyltransferase (GNAT) family protein</fullName>
    </submittedName>
    <submittedName>
        <fullName evidence="4">L-amino acid N-acyltransferase YncA</fullName>
    </submittedName>
</protein>
<keyword evidence="2 4" id="KW-0012">Acyltransferase</keyword>
<dbReference type="AlphaFoldDB" id="A0A1X6ZKT7"/>
<dbReference type="SUPFAM" id="SSF55729">
    <property type="entry name" value="Acyl-CoA N-acyltransferases (Nat)"/>
    <property type="match status" value="1"/>
</dbReference>
<dbReference type="PANTHER" id="PTHR43877">
    <property type="entry name" value="AMINOALKYLPHOSPHONATE N-ACETYLTRANSFERASE-RELATED-RELATED"/>
    <property type="match status" value="1"/>
</dbReference>
<accession>A0A1X6ZKT7</accession>
<keyword evidence="7" id="KW-1185">Reference proteome</keyword>
<name>A0A1X6ZKT7_9RHOB</name>
<feature type="domain" description="N-acetyltransferase" evidence="3">
    <location>
        <begin position="3"/>
        <end position="157"/>
    </location>
</feature>
<dbReference type="InterPro" id="IPR016181">
    <property type="entry name" value="Acyl_CoA_acyltransferase"/>
</dbReference>
<reference evidence="4 7" key="2">
    <citation type="submission" date="2018-03" db="EMBL/GenBank/DDBJ databases">
        <title>Genomic Encyclopedia of Archaeal and Bacterial Type Strains, Phase II (KMG-II): from individual species to whole genera.</title>
        <authorList>
            <person name="Goeker M."/>
        </authorList>
    </citation>
    <scope>NUCLEOTIDE SEQUENCE [LARGE SCALE GENOMIC DNA]</scope>
    <source>
        <strain evidence="4 7">DSM 29956</strain>
    </source>
</reference>
<dbReference type="Proteomes" id="UP000193495">
    <property type="component" value="Unassembled WGS sequence"/>
</dbReference>
<evidence type="ECO:0000313" key="6">
    <source>
        <dbReference type="Proteomes" id="UP000193495"/>
    </source>
</evidence>
<proteinExistence type="predicted"/>
<dbReference type="EMBL" id="PYGB01000008">
    <property type="protein sequence ID" value="PSK84848.1"/>
    <property type="molecule type" value="Genomic_DNA"/>
</dbReference>